<protein>
    <submittedName>
        <fullName evidence="1">Uncharacterized protein</fullName>
    </submittedName>
</protein>
<reference evidence="1 2" key="1">
    <citation type="journal article" date="2015" name="Nature">
        <title>rRNA introns, odd ribosomes, and small enigmatic genomes across a large radiation of phyla.</title>
        <authorList>
            <person name="Brown C.T."/>
            <person name="Hug L.A."/>
            <person name="Thomas B.C."/>
            <person name="Sharon I."/>
            <person name="Castelle C.J."/>
            <person name="Singh A."/>
            <person name="Wilkins M.J."/>
            <person name="Williams K.H."/>
            <person name="Banfield J.F."/>
        </authorList>
    </citation>
    <scope>NUCLEOTIDE SEQUENCE [LARGE SCALE GENOMIC DNA]</scope>
</reference>
<dbReference type="STRING" id="1619100.UT34_C0001G0033"/>
<gene>
    <name evidence="1" type="ORF">UT34_C0001G0033</name>
</gene>
<accession>A0A0G0MS37</accession>
<sequence>MQRGVLKLNLIELKELLNVFDVNVHSDMHLSDKLLAGLRSGMDPVGIEVSEDELETLSDELGGPQSSDTTEMKGVREKISLLMSQFRNTFGV</sequence>
<evidence type="ECO:0000313" key="1">
    <source>
        <dbReference type="EMBL" id="KKR05993.1"/>
    </source>
</evidence>
<name>A0A0G0MS37_9BACT</name>
<comment type="caution">
    <text evidence="1">The sequence shown here is derived from an EMBL/GenBank/DDBJ whole genome shotgun (WGS) entry which is preliminary data.</text>
</comment>
<dbReference type="EMBL" id="LBWK01000001">
    <property type="protein sequence ID" value="KKR05993.1"/>
    <property type="molecule type" value="Genomic_DNA"/>
</dbReference>
<proteinExistence type="predicted"/>
<dbReference type="Proteomes" id="UP000034799">
    <property type="component" value="Unassembled WGS sequence"/>
</dbReference>
<evidence type="ECO:0000313" key="2">
    <source>
        <dbReference type="Proteomes" id="UP000034799"/>
    </source>
</evidence>
<organism evidence="1 2">
    <name type="scientific">candidate division WS6 bacterium GW2011_GWF2_39_15</name>
    <dbReference type="NCBI Taxonomy" id="1619100"/>
    <lineage>
        <taxon>Bacteria</taxon>
        <taxon>Candidatus Dojkabacteria</taxon>
    </lineage>
</organism>
<dbReference type="AlphaFoldDB" id="A0A0G0MS37"/>